<keyword evidence="1" id="KW-1133">Transmembrane helix</keyword>
<sequence>MDNTQSARRLPRAFKWAFGISLALNLAFVGVFAGAALRHIGDGPQKRGPRDIAQSYGTPFVRALPREARRDLRQSMRQGNPSVMSTREGRRGVYLEMAEILRADPFDADSATALLSGQSEAAQNAQARAQTAWLRIVGTMPHADRMMVADRLEEQLNERRFKKDGRKP</sequence>
<accession>A0A7W6Q6Y0</accession>
<organism evidence="2 3">
    <name type="scientific">Sulfitobacter noctilucicola</name>
    <dbReference type="NCBI Taxonomy" id="1342301"/>
    <lineage>
        <taxon>Bacteria</taxon>
        <taxon>Pseudomonadati</taxon>
        <taxon>Pseudomonadota</taxon>
        <taxon>Alphaproteobacteria</taxon>
        <taxon>Rhodobacterales</taxon>
        <taxon>Roseobacteraceae</taxon>
        <taxon>Sulfitobacter</taxon>
    </lineage>
</organism>
<name>A0A7W6Q6Y0_9RHOB</name>
<reference evidence="2 3" key="1">
    <citation type="submission" date="2020-08" db="EMBL/GenBank/DDBJ databases">
        <title>Genomic Encyclopedia of Type Strains, Phase IV (KMG-IV): sequencing the most valuable type-strain genomes for metagenomic binning, comparative biology and taxonomic classification.</title>
        <authorList>
            <person name="Goeker M."/>
        </authorList>
    </citation>
    <scope>NUCLEOTIDE SEQUENCE [LARGE SCALE GENOMIC DNA]</scope>
    <source>
        <strain evidence="2 3">DSM 101015</strain>
    </source>
</reference>
<keyword evidence="3" id="KW-1185">Reference proteome</keyword>
<evidence type="ECO:0000313" key="3">
    <source>
        <dbReference type="Proteomes" id="UP000565745"/>
    </source>
</evidence>
<dbReference type="RefSeq" id="WP_025056357.1">
    <property type="nucleotide sequence ID" value="NZ_JACIFU010000004.1"/>
</dbReference>
<evidence type="ECO:0000313" key="2">
    <source>
        <dbReference type="EMBL" id="MBB4175327.1"/>
    </source>
</evidence>
<dbReference type="Proteomes" id="UP000565745">
    <property type="component" value="Unassembled WGS sequence"/>
</dbReference>
<comment type="caution">
    <text evidence="2">The sequence shown here is derived from an EMBL/GenBank/DDBJ whole genome shotgun (WGS) entry which is preliminary data.</text>
</comment>
<keyword evidence="1" id="KW-0812">Transmembrane</keyword>
<dbReference type="EMBL" id="JACIFU010000004">
    <property type="protein sequence ID" value="MBB4175327.1"/>
    <property type="molecule type" value="Genomic_DNA"/>
</dbReference>
<evidence type="ECO:0000256" key="1">
    <source>
        <dbReference type="SAM" id="Phobius"/>
    </source>
</evidence>
<proteinExistence type="predicted"/>
<dbReference type="AlphaFoldDB" id="A0A7W6Q6Y0"/>
<feature type="transmembrane region" description="Helical" evidence="1">
    <location>
        <begin position="16"/>
        <end position="37"/>
    </location>
</feature>
<dbReference type="OrthoDB" id="7688532at2"/>
<protein>
    <submittedName>
        <fullName evidence="2">Putative membrane protein</fullName>
    </submittedName>
</protein>
<gene>
    <name evidence="2" type="ORF">GGR93_003120</name>
</gene>
<dbReference type="InterPro" id="IPR025961">
    <property type="entry name" value="Metal_resist"/>
</dbReference>
<dbReference type="Pfam" id="PF13801">
    <property type="entry name" value="Metal_resist"/>
    <property type="match status" value="1"/>
</dbReference>
<keyword evidence="1" id="KW-0472">Membrane</keyword>